<reference evidence="11 12" key="1">
    <citation type="submission" date="2013-02" db="EMBL/GenBank/DDBJ databases">
        <title>Genome sequence of Candida maltosa Xu316, a potential industrial strain for xylitol and ethanol production.</title>
        <authorList>
            <person name="Yu J."/>
            <person name="Wang Q."/>
            <person name="Geng X."/>
            <person name="Bao W."/>
            <person name="He P."/>
            <person name="Cai J."/>
        </authorList>
    </citation>
    <scope>NUCLEOTIDE SEQUENCE [LARGE SCALE GENOMIC DNA]</scope>
    <source>
        <strain evidence="12">Xu316</strain>
    </source>
</reference>
<dbReference type="Gene3D" id="3.30.200.20">
    <property type="entry name" value="Phosphorylase Kinase, domain 1"/>
    <property type="match status" value="1"/>
</dbReference>
<evidence type="ECO:0000313" key="11">
    <source>
        <dbReference type="EMBL" id="EMG50732.1"/>
    </source>
</evidence>
<dbReference type="OMA" id="HHCGIIH"/>
<feature type="region of interest" description="Disordered" evidence="9">
    <location>
        <begin position="39"/>
        <end position="112"/>
    </location>
</feature>
<dbReference type="PROSITE" id="PS50011">
    <property type="entry name" value="PROTEIN_KINASE_DOM"/>
    <property type="match status" value="1"/>
</dbReference>
<feature type="region of interest" description="Disordered" evidence="9">
    <location>
        <begin position="166"/>
        <end position="221"/>
    </location>
</feature>
<organism evidence="11 12">
    <name type="scientific">Candida maltosa (strain Xu316)</name>
    <name type="common">Yeast</name>
    <dbReference type="NCBI Taxonomy" id="1245528"/>
    <lineage>
        <taxon>Eukaryota</taxon>
        <taxon>Fungi</taxon>
        <taxon>Dikarya</taxon>
        <taxon>Ascomycota</taxon>
        <taxon>Saccharomycotina</taxon>
        <taxon>Pichiomycetes</taxon>
        <taxon>Debaryomycetaceae</taxon>
        <taxon>Candida/Lodderomyces clade</taxon>
        <taxon>Candida</taxon>
    </lineage>
</organism>
<comment type="catalytic activity">
    <reaction evidence="8">
        <text>L-seryl-[protein] + ATP = O-phospho-L-seryl-[protein] + ADP + H(+)</text>
        <dbReference type="Rhea" id="RHEA:17989"/>
        <dbReference type="Rhea" id="RHEA-COMP:9863"/>
        <dbReference type="Rhea" id="RHEA-COMP:11604"/>
        <dbReference type="ChEBI" id="CHEBI:15378"/>
        <dbReference type="ChEBI" id="CHEBI:29999"/>
        <dbReference type="ChEBI" id="CHEBI:30616"/>
        <dbReference type="ChEBI" id="CHEBI:83421"/>
        <dbReference type="ChEBI" id="CHEBI:456216"/>
        <dbReference type="EC" id="2.7.11.1"/>
    </reaction>
</comment>
<dbReference type="InterPro" id="IPR008271">
    <property type="entry name" value="Ser/Thr_kinase_AS"/>
</dbReference>
<dbReference type="InterPro" id="IPR051334">
    <property type="entry name" value="SRPK"/>
</dbReference>
<dbReference type="GO" id="GO:0000245">
    <property type="term" value="P:spliceosomal complex assembly"/>
    <property type="evidence" value="ECO:0007669"/>
    <property type="project" value="TreeGrafter"/>
</dbReference>
<dbReference type="SMART" id="SM00220">
    <property type="entry name" value="S_TKc"/>
    <property type="match status" value="1"/>
</dbReference>
<keyword evidence="6" id="KW-0067">ATP-binding</keyword>
<evidence type="ECO:0000256" key="3">
    <source>
        <dbReference type="ARBA" id="ARBA00022679"/>
    </source>
</evidence>
<feature type="domain" description="Protein kinase" evidence="10">
    <location>
        <begin position="242"/>
        <end position="863"/>
    </location>
</feature>
<evidence type="ECO:0000256" key="6">
    <source>
        <dbReference type="ARBA" id="ARBA00022840"/>
    </source>
</evidence>
<dbReference type="Proteomes" id="UP000011777">
    <property type="component" value="Unassembled WGS sequence"/>
</dbReference>
<dbReference type="EMBL" id="AOGT01000135">
    <property type="protein sequence ID" value="EMG50732.1"/>
    <property type="molecule type" value="Genomic_DNA"/>
</dbReference>
<dbReference type="GO" id="GO:0004674">
    <property type="term" value="F:protein serine/threonine kinase activity"/>
    <property type="evidence" value="ECO:0007669"/>
    <property type="project" value="UniProtKB-KW"/>
</dbReference>
<evidence type="ECO:0000256" key="2">
    <source>
        <dbReference type="ARBA" id="ARBA00022527"/>
    </source>
</evidence>
<name>M3HT15_CANMX</name>
<protein>
    <recommendedName>
        <fullName evidence="1">non-specific serine/threonine protein kinase</fullName>
        <ecNumber evidence="1">2.7.11.1</ecNumber>
    </recommendedName>
</protein>
<dbReference type="GO" id="GO:0005634">
    <property type="term" value="C:nucleus"/>
    <property type="evidence" value="ECO:0007669"/>
    <property type="project" value="TreeGrafter"/>
</dbReference>
<evidence type="ECO:0000259" key="10">
    <source>
        <dbReference type="PROSITE" id="PS50011"/>
    </source>
</evidence>
<evidence type="ECO:0000256" key="4">
    <source>
        <dbReference type="ARBA" id="ARBA00022741"/>
    </source>
</evidence>
<dbReference type="HOGENOM" id="CLU_000288_81_3_1"/>
<dbReference type="OrthoDB" id="5979581at2759"/>
<dbReference type="InterPro" id="IPR011009">
    <property type="entry name" value="Kinase-like_dom_sf"/>
</dbReference>
<keyword evidence="12" id="KW-1185">Reference proteome</keyword>
<keyword evidence="2" id="KW-0723">Serine/threonine-protein kinase</keyword>
<evidence type="ECO:0000256" key="8">
    <source>
        <dbReference type="ARBA" id="ARBA00048679"/>
    </source>
</evidence>
<keyword evidence="5" id="KW-0418">Kinase</keyword>
<accession>M3HT15</accession>
<feature type="compositionally biased region" description="Acidic residues" evidence="9">
    <location>
        <begin position="184"/>
        <end position="205"/>
    </location>
</feature>
<feature type="compositionally biased region" description="Low complexity" evidence="9">
    <location>
        <begin position="44"/>
        <end position="68"/>
    </location>
</feature>
<dbReference type="STRING" id="1245528.M3HT15"/>
<dbReference type="SUPFAM" id="SSF56112">
    <property type="entry name" value="Protein kinase-like (PK-like)"/>
    <property type="match status" value="1"/>
</dbReference>
<dbReference type="PROSITE" id="PS00108">
    <property type="entry name" value="PROTEIN_KINASE_ST"/>
    <property type="match status" value="1"/>
</dbReference>
<gene>
    <name evidence="11" type="ORF">G210_1317</name>
</gene>
<feature type="compositionally biased region" description="Low complexity" evidence="9">
    <location>
        <begin position="427"/>
        <end position="468"/>
    </location>
</feature>
<feature type="region of interest" description="Disordered" evidence="9">
    <location>
        <begin position="386"/>
        <end position="486"/>
    </location>
</feature>
<feature type="compositionally biased region" description="Basic and acidic residues" evidence="9">
    <location>
        <begin position="207"/>
        <end position="219"/>
    </location>
</feature>
<dbReference type="PANTHER" id="PTHR47634">
    <property type="entry name" value="PROTEIN KINASE DOMAIN-CONTAINING PROTEIN-RELATED"/>
    <property type="match status" value="1"/>
</dbReference>
<dbReference type="eggNOG" id="KOG1290">
    <property type="taxonomic scope" value="Eukaryota"/>
</dbReference>
<keyword evidence="4" id="KW-0547">Nucleotide-binding</keyword>
<dbReference type="EC" id="2.7.11.1" evidence="1"/>
<dbReference type="Gene3D" id="1.10.510.10">
    <property type="entry name" value="Transferase(Phosphotransferase) domain 1"/>
    <property type="match status" value="1"/>
</dbReference>
<evidence type="ECO:0000256" key="1">
    <source>
        <dbReference type="ARBA" id="ARBA00012513"/>
    </source>
</evidence>
<dbReference type="GO" id="GO:0005737">
    <property type="term" value="C:cytoplasm"/>
    <property type="evidence" value="ECO:0007669"/>
    <property type="project" value="TreeGrafter"/>
</dbReference>
<dbReference type="GO" id="GO:0005524">
    <property type="term" value="F:ATP binding"/>
    <property type="evidence" value="ECO:0007669"/>
    <property type="project" value="UniProtKB-KW"/>
</dbReference>
<dbReference type="AlphaFoldDB" id="M3HT15"/>
<dbReference type="Pfam" id="PF00069">
    <property type="entry name" value="Pkinase"/>
    <property type="match status" value="2"/>
</dbReference>
<dbReference type="FunFam" id="1.10.510.10:FF:000275">
    <property type="entry name" value="SRSF protein kinase 2 isoform X3"/>
    <property type="match status" value="1"/>
</dbReference>
<evidence type="ECO:0000313" key="12">
    <source>
        <dbReference type="Proteomes" id="UP000011777"/>
    </source>
</evidence>
<comment type="caution">
    <text evidence="11">The sequence shown here is derived from an EMBL/GenBank/DDBJ whole genome shotgun (WGS) entry which is preliminary data.</text>
</comment>
<evidence type="ECO:0000256" key="7">
    <source>
        <dbReference type="ARBA" id="ARBA00047899"/>
    </source>
</evidence>
<dbReference type="PANTHER" id="PTHR47634:SF9">
    <property type="entry name" value="PROTEIN KINASE DOMAIN-CONTAINING PROTEIN-RELATED"/>
    <property type="match status" value="1"/>
</dbReference>
<dbReference type="GO" id="GO:0050684">
    <property type="term" value="P:regulation of mRNA processing"/>
    <property type="evidence" value="ECO:0007669"/>
    <property type="project" value="TreeGrafter"/>
</dbReference>
<evidence type="ECO:0000256" key="9">
    <source>
        <dbReference type="SAM" id="MobiDB-lite"/>
    </source>
</evidence>
<evidence type="ECO:0000256" key="5">
    <source>
        <dbReference type="ARBA" id="ARBA00022777"/>
    </source>
</evidence>
<sequence>MLVIDNSPSNHQNYLSPQHDDFSTEVISLQNSEMTIESRFQSDLPQQQTHQPLEQPQQPQQPQQHQQLDSPPILRKKSSTASSIFKLSSHKNNKKQQQQPPPTSPNSTSRPNLRSLLRIGSFSSGNQYTHTNNPNLRQTIEKLSTSSNNNNTFIEFDDEDNIIDQNSNQSQSQRHQEQIPMENQELEDGEDDEEVAYLSDSESDLNFDPRAEESNDDYKTGGYHPVCKGEIYYSRKLPNREYIILRKLGWGHFSTVWLAKSRYNNTLADLEPSINPDTNDYYVALKFVKSNKNYMEAARDEIKIMDILENPLVNNDHVSDDDKSVFQNDPKSHPGYNHVMQLKDDFEISGPNGVHICMVFEILGENVLNLIYKYKRFYRSVTTEIKRKESEDENSLPIQPPPPTKFSKWDSKNWKKSTKSMLSLGLSSNNNSSTSTNKKETTTTTTTNTTSPNHHTSSTSSASSSSTSPVEFTTEHEDQGSATSVDSWEDTLDKKLKSMNCQSLVKLMESSKSFGGIPLVMVKQIAKQLLLALDYMHHAGIIHTDLKPENILIDIKDINKIIKNIEDEKISKFRANSMSRRGSLFRRNSSKQQLNSCSCNHIRTLSSTSNSSQSSFYYRKSKNSIASKYESPIRCSKPLSSSMSSETLFKDVNFESSASSTSSTTPRKTSISKAISPRNFSFFDTSNKKDLHIAEEPEQPQNFDENDCISIKIADLGNATFVDHHFTDNIQTRQYRSPEVILRSKWDESVDIWSIGCILFELITSDYLFSPADGRTYSKDDDHIAQIIELVGPSAVEDMKLLKRNLSMKIKNLNFWGLKEVLVQKYHVEESEAELISSFLMPMLKVNPCERESPENLLKHPWLN</sequence>
<keyword evidence="3" id="KW-0808">Transferase</keyword>
<proteinExistence type="predicted"/>
<comment type="catalytic activity">
    <reaction evidence="7">
        <text>L-threonyl-[protein] + ATP = O-phospho-L-threonyl-[protein] + ADP + H(+)</text>
        <dbReference type="Rhea" id="RHEA:46608"/>
        <dbReference type="Rhea" id="RHEA-COMP:11060"/>
        <dbReference type="Rhea" id="RHEA-COMP:11605"/>
        <dbReference type="ChEBI" id="CHEBI:15378"/>
        <dbReference type="ChEBI" id="CHEBI:30013"/>
        <dbReference type="ChEBI" id="CHEBI:30616"/>
        <dbReference type="ChEBI" id="CHEBI:61977"/>
        <dbReference type="ChEBI" id="CHEBI:456216"/>
        <dbReference type="EC" id="2.7.11.1"/>
    </reaction>
</comment>
<dbReference type="InterPro" id="IPR000719">
    <property type="entry name" value="Prot_kinase_dom"/>
</dbReference>